<protein>
    <submittedName>
        <fullName evidence="2">ABC-type glycerol-3-phosphate transport system, substrate-binding protein</fullName>
    </submittedName>
</protein>
<evidence type="ECO:0000313" key="2">
    <source>
        <dbReference type="EMBL" id="SFY07117.1"/>
    </source>
</evidence>
<dbReference type="InterPro" id="IPR006059">
    <property type="entry name" value="SBP"/>
</dbReference>
<dbReference type="AlphaFoldDB" id="A0A1K2CA98"/>
<dbReference type="PANTHER" id="PTHR43649">
    <property type="entry name" value="ARABINOSE-BINDING PROTEIN-RELATED"/>
    <property type="match status" value="1"/>
</dbReference>
<organism evidence="2 3">
    <name type="scientific">Streptomyces atratus</name>
    <dbReference type="NCBI Taxonomy" id="1893"/>
    <lineage>
        <taxon>Bacteria</taxon>
        <taxon>Bacillati</taxon>
        <taxon>Actinomycetota</taxon>
        <taxon>Actinomycetes</taxon>
        <taxon>Kitasatosporales</taxon>
        <taxon>Streptomycetaceae</taxon>
        <taxon>Streptomyces</taxon>
    </lineage>
</organism>
<proteinExistence type="predicted"/>
<sequence>MPRNSRCAAILGCMALTATLAGCSSLTPSSAGGDGDLVLRVQGMPPATDKPGVALFKKQVADFEKANPGIKVKGSTTVFDPLTFSAKLSGGNVEDVIKVPLTEPQRLIQQKQVQPITGQLKEWEHFKEFNPQVLQPLTDSAGDVYGVPQNPYAQGLVYNRELFEKAGLDPDRPPTTWEEVRTAAKRISDSTGKAGFVHESKDNQGGWQLTMLSYAFGGELEKEQGGKYTATLTGEPTKKGLRLLKDMRWKDDSLGKTLLNNQNDVIKQFAAGQVGMFMGSPGTYRLAKMQFGMENTDAFGVAPMPQSGGDATLTGGDIYMVPKSADKKHAAAAVEWLTFAYAKPQYSTDMAAEQAKALSADPKSAVGVPTLPVFDKKRQTEIDAAIKPYVNVKLRNFKPYIDGLSTLKLKPEPPFQAQKLYTALDPVVQAVLTKRDADIDSLLASAEKDVNAKLAADQK</sequence>
<keyword evidence="1" id="KW-0732">Signal</keyword>
<evidence type="ECO:0000313" key="3">
    <source>
        <dbReference type="Proteomes" id="UP000181909"/>
    </source>
</evidence>
<dbReference type="EMBL" id="FPJO01000010">
    <property type="protein sequence ID" value="SFY07117.1"/>
    <property type="molecule type" value="Genomic_DNA"/>
</dbReference>
<gene>
    <name evidence="2" type="ORF">SAMN02787144_1010123</name>
</gene>
<dbReference type="STRING" id="1893.SAMN02787144_1010123"/>
<reference evidence="2 3" key="1">
    <citation type="submission" date="2016-11" db="EMBL/GenBank/DDBJ databases">
        <authorList>
            <person name="Jaros S."/>
            <person name="Januszkiewicz K."/>
            <person name="Wedrychowicz H."/>
        </authorList>
    </citation>
    <scope>NUCLEOTIDE SEQUENCE [LARGE SCALE GENOMIC DNA]</scope>
    <source>
        <strain evidence="2 3">OK807</strain>
    </source>
</reference>
<dbReference type="OrthoDB" id="2644341at2"/>
<dbReference type="PROSITE" id="PS51257">
    <property type="entry name" value="PROKAR_LIPOPROTEIN"/>
    <property type="match status" value="1"/>
</dbReference>
<feature type="chain" id="PRO_5039208551" evidence="1">
    <location>
        <begin position="24"/>
        <end position="459"/>
    </location>
</feature>
<dbReference type="SUPFAM" id="SSF53850">
    <property type="entry name" value="Periplasmic binding protein-like II"/>
    <property type="match status" value="1"/>
</dbReference>
<dbReference type="InterPro" id="IPR050490">
    <property type="entry name" value="Bact_solute-bd_prot1"/>
</dbReference>
<name>A0A1K2CA98_STRAR</name>
<dbReference type="PANTHER" id="PTHR43649:SF16">
    <property type="entry name" value="SUGAR-BINDING LIPOPROTEIN"/>
    <property type="match status" value="1"/>
</dbReference>
<accession>A0A1K2CA98</accession>
<feature type="signal peptide" evidence="1">
    <location>
        <begin position="1"/>
        <end position="23"/>
    </location>
</feature>
<evidence type="ECO:0000256" key="1">
    <source>
        <dbReference type="SAM" id="SignalP"/>
    </source>
</evidence>
<dbReference type="Gene3D" id="3.40.190.10">
    <property type="entry name" value="Periplasmic binding protein-like II"/>
    <property type="match status" value="1"/>
</dbReference>
<dbReference type="Pfam" id="PF01547">
    <property type="entry name" value="SBP_bac_1"/>
    <property type="match status" value="1"/>
</dbReference>
<dbReference type="Proteomes" id="UP000181909">
    <property type="component" value="Unassembled WGS sequence"/>
</dbReference>